<gene>
    <name evidence="2" type="ORF">BDCR2A_01500</name>
</gene>
<dbReference type="AlphaFoldDB" id="W6TGL9"/>
<proteinExistence type="predicted"/>
<sequence>MLLLNKSYKVAINKGKNKEAKRMNREKKGEGKIIVIIVMMVVMMMGCNSGGVGESKESVENRFLKSLVGLSNEFLNVFTSFGGYGGECIGI</sequence>
<reference evidence="2 3" key="1">
    <citation type="submission" date="2013-12" db="EMBL/GenBank/DDBJ databases">
        <title>Comparative genomics of relapsing fever spirochetes.</title>
        <authorList>
            <person name="Schwan T.G."/>
            <person name="Raffel S.J."/>
            <person name="Porcella S.F."/>
        </authorList>
    </citation>
    <scope>NUCLEOTIDE SEQUENCE [LARGE SCALE GENOMIC DNA]</scope>
    <source>
        <strain evidence="2 3">CR2A</strain>
    </source>
</reference>
<keyword evidence="1" id="KW-0812">Transmembrane</keyword>
<evidence type="ECO:0000256" key="1">
    <source>
        <dbReference type="SAM" id="Phobius"/>
    </source>
</evidence>
<keyword evidence="1" id="KW-0472">Membrane</keyword>
<dbReference type="Proteomes" id="UP000019148">
    <property type="component" value="Unassembled WGS sequence"/>
</dbReference>
<dbReference type="EMBL" id="AZIT01000030">
    <property type="protein sequence ID" value="ETZ17575.1"/>
    <property type="molecule type" value="Genomic_DNA"/>
</dbReference>
<dbReference type="PATRIC" id="fig|1432657.3.peg.1445"/>
<keyword evidence="1" id="KW-1133">Transmembrane helix</keyword>
<feature type="transmembrane region" description="Helical" evidence="1">
    <location>
        <begin position="33"/>
        <end position="52"/>
    </location>
</feature>
<comment type="caution">
    <text evidence="2">The sequence shown here is derived from an EMBL/GenBank/DDBJ whole genome shotgun (WGS) entry which is preliminary data.</text>
</comment>
<protein>
    <submittedName>
        <fullName evidence="2">Variable outer membrane protein</fullName>
    </submittedName>
</protein>
<evidence type="ECO:0000313" key="3">
    <source>
        <dbReference type="Proteomes" id="UP000019148"/>
    </source>
</evidence>
<name>W6TGL9_9SPIR</name>
<evidence type="ECO:0000313" key="2">
    <source>
        <dbReference type="EMBL" id="ETZ17575.1"/>
    </source>
</evidence>
<accession>W6TGL9</accession>
<organism evidence="2 3">
    <name type="scientific">Borrelia duttonii CR2A</name>
    <dbReference type="NCBI Taxonomy" id="1432657"/>
    <lineage>
        <taxon>Bacteria</taxon>
        <taxon>Pseudomonadati</taxon>
        <taxon>Spirochaetota</taxon>
        <taxon>Spirochaetia</taxon>
        <taxon>Spirochaetales</taxon>
        <taxon>Borreliaceae</taxon>
        <taxon>Borrelia</taxon>
    </lineage>
</organism>